<dbReference type="SUPFAM" id="SSF52402">
    <property type="entry name" value="Adenine nucleotide alpha hydrolases-like"/>
    <property type="match status" value="1"/>
</dbReference>
<evidence type="ECO:0000313" key="13">
    <source>
        <dbReference type="EMBL" id="GER00024.1"/>
    </source>
</evidence>
<organism evidence="12 14">
    <name type="scientific">Iodidimonas gelatinilytica</name>
    <dbReference type="NCBI Taxonomy" id="1236966"/>
    <lineage>
        <taxon>Bacteria</taxon>
        <taxon>Pseudomonadati</taxon>
        <taxon>Pseudomonadota</taxon>
        <taxon>Alphaproteobacteria</taxon>
        <taxon>Iodidimonadales</taxon>
        <taxon>Iodidimonadaceae</taxon>
        <taxon>Iodidimonas</taxon>
    </lineage>
</organism>
<proteinExistence type="inferred from homology"/>
<dbReference type="GO" id="GO:0008270">
    <property type="term" value="F:zinc ion binding"/>
    <property type="evidence" value="ECO:0007669"/>
    <property type="project" value="UniProtKB-UniRule"/>
</dbReference>
<feature type="binding site" evidence="11">
    <location>
        <position position="214"/>
    </location>
    <ligand>
        <name>Zn(2+)</name>
        <dbReference type="ChEBI" id="CHEBI:29105"/>
    </ligand>
</feature>
<name>A0A5A7MQF5_9PROT</name>
<comment type="pathway">
    <text evidence="1 11">Purine metabolism; 7-cyano-7-deazaguanine biosynthesis.</text>
</comment>
<feature type="binding site" evidence="11">
    <location>
        <position position="208"/>
    </location>
    <ligand>
        <name>Zn(2+)</name>
        <dbReference type="ChEBI" id="CHEBI:29105"/>
    </ligand>
</feature>
<dbReference type="InterPro" id="IPR014729">
    <property type="entry name" value="Rossmann-like_a/b/a_fold"/>
</dbReference>
<comment type="function">
    <text evidence="11">Catalyzes the ATP-dependent conversion of 7-carboxy-7-deazaguanine (CDG) to 7-cyano-7-deazaguanine (preQ(0)).</text>
</comment>
<dbReference type="EMBL" id="BKCM01000002">
    <property type="protein sequence ID" value="GER00024.1"/>
    <property type="molecule type" value="Genomic_DNA"/>
</dbReference>
<evidence type="ECO:0000256" key="6">
    <source>
        <dbReference type="ARBA" id="ARBA00022833"/>
    </source>
</evidence>
<evidence type="ECO:0000256" key="1">
    <source>
        <dbReference type="ARBA" id="ARBA00005061"/>
    </source>
</evidence>
<sequence length="235" mass="25327">MTNDTVSPPAILLLSGGLDSATVGAMARADGFALHALSFDYGQRHKAELQAADRVAKSLDVVEHKVAHIDLALFGGSALTADIDVPKGRSTKEMDTGIPITYVPARNTIFLSYALAFAEVRKARHIFIGVNAVDFSGYPDCRPDYIKAFQEMANLATSLGRSGEGRIEIRTPLLHMSKAEIVLAGTRLDVDYAQTTSCYDPDDQGRACGGCDACLLRREGFKAAGISDPTRYRDI</sequence>
<keyword evidence="3 11" id="KW-0479">Metal-binding</keyword>
<evidence type="ECO:0000256" key="7">
    <source>
        <dbReference type="ARBA" id="ARBA00022840"/>
    </source>
</evidence>
<dbReference type="PIRSF" id="PIRSF006293">
    <property type="entry name" value="ExsB"/>
    <property type="match status" value="1"/>
</dbReference>
<dbReference type="Pfam" id="PF06508">
    <property type="entry name" value="QueC"/>
    <property type="match status" value="1"/>
</dbReference>
<dbReference type="NCBIfam" id="TIGR00364">
    <property type="entry name" value="7-cyano-7-deazaguanine synthase QueC"/>
    <property type="match status" value="1"/>
</dbReference>
<gene>
    <name evidence="11 12" type="primary">queC</name>
    <name evidence="12" type="ORF">JCM17844_14910</name>
    <name evidence="13" type="ORF">JCM17845_06470</name>
</gene>
<comment type="caution">
    <text evidence="12">The sequence shown here is derived from an EMBL/GenBank/DDBJ whole genome shotgun (WGS) entry which is preliminary data.</text>
</comment>
<evidence type="ECO:0000256" key="8">
    <source>
        <dbReference type="ARBA" id="ARBA00037993"/>
    </source>
</evidence>
<dbReference type="GO" id="GO:0005524">
    <property type="term" value="F:ATP binding"/>
    <property type="evidence" value="ECO:0007669"/>
    <property type="project" value="UniProtKB-UniRule"/>
</dbReference>
<evidence type="ECO:0000256" key="2">
    <source>
        <dbReference type="ARBA" id="ARBA00022598"/>
    </source>
</evidence>
<reference evidence="14 15" key="1">
    <citation type="submission" date="2019-09" db="EMBL/GenBank/DDBJ databases">
        <title>NBRP : Genome information of microbial organism related human and environment.</title>
        <authorList>
            <person name="Hattori M."/>
            <person name="Oshima K."/>
            <person name="Inaba H."/>
            <person name="Suda W."/>
            <person name="Sakamoto M."/>
            <person name="Iino T."/>
            <person name="Kitahara M."/>
            <person name="Oshida Y."/>
            <person name="Iida T."/>
            <person name="Kudo T."/>
            <person name="Itoh T."/>
            <person name="Ohkuma M."/>
        </authorList>
    </citation>
    <scope>NUCLEOTIDE SEQUENCE [LARGE SCALE GENOMIC DNA]</scope>
    <source>
        <strain evidence="12 14">Hi-2</strain>
        <strain evidence="13 15">Mie-1</strain>
    </source>
</reference>
<accession>A0A5A7MXF8</accession>
<evidence type="ECO:0000256" key="3">
    <source>
        <dbReference type="ARBA" id="ARBA00022723"/>
    </source>
</evidence>
<dbReference type="InterPro" id="IPR018317">
    <property type="entry name" value="QueC"/>
</dbReference>
<dbReference type="EMBL" id="BKCL01000004">
    <property type="protein sequence ID" value="GEQ97854.1"/>
    <property type="molecule type" value="Genomic_DNA"/>
</dbReference>
<dbReference type="GO" id="GO:0008616">
    <property type="term" value="P:tRNA queuosine(34) biosynthetic process"/>
    <property type="evidence" value="ECO:0007669"/>
    <property type="project" value="UniProtKB-UniRule"/>
</dbReference>
<feature type="binding site" evidence="11">
    <location>
        <position position="198"/>
    </location>
    <ligand>
        <name>Zn(2+)</name>
        <dbReference type="ChEBI" id="CHEBI:29105"/>
    </ligand>
</feature>
<accession>A0A5A7MQF5</accession>
<evidence type="ECO:0000256" key="10">
    <source>
        <dbReference type="ARBA" id="ARBA00047890"/>
    </source>
</evidence>
<dbReference type="Gene3D" id="3.40.50.620">
    <property type="entry name" value="HUPs"/>
    <property type="match status" value="1"/>
</dbReference>
<dbReference type="EC" id="6.3.4.20" evidence="9 11"/>
<keyword evidence="2 11" id="KW-0436">Ligase</keyword>
<keyword evidence="15" id="KW-1185">Reference proteome</keyword>
<keyword evidence="4 11" id="KW-0547">Nucleotide-binding</keyword>
<feature type="binding site" evidence="11">
    <location>
        <position position="211"/>
    </location>
    <ligand>
        <name>Zn(2+)</name>
        <dbReference type="ChEBI" id="CHEBI:29105"/>
    </ligand>
</feature>
<keyword evidence="5 11" id="KW-0671">Queuosine biosynthesis</keyword>
<comment type="cofactor">
    <cofactor evidence="11">
        <name>Zn(2+)</name>
        <dbReference type="ChEBI" id="CHEBI:29105"/>
    </cofactor>
    <text evidence="11">Binds 1 zinc ion per subunit.</text>
</comment>
<dbReference type="HAMAP" id="MF_01633">
    <property type="entry name" value="QueC"/>
    <property type="match status" value="1"/>
</dbReference>
<dbReference type="UniPathway" id="UPA00391"/>
<evidence type="ECO:0000313" key="15">
    <source>
        <dbReference type="Proteomes" id="UP000325187"/>
    </source>
</evidence>
<comment type="catalytic activity">
    <reaction evidence="10 11">
        <text>7-carboxy-7-carbaguanine + NH4(+) + 2 ATP = 7-cyano-7-carbaguanine + 2 AMP + 2 diphosphate + 2 H(+)</text>
        <dbReference type="Rhea" id="RHEA:27982"/>
        <dbReference type="ChEBI" id="CHEBI:15378"/>
        <dbReference type="ChEBI" id="CHEBI:28938"/>
        <dbReference type="ChEBI" id="CHEBI:30616"/>
        <dbReference type="ChEBI" id="CHEBI:33019"/>
        <dbReference type="ChEBI" id="CHEBI:45075"/>
        <dbReference type="ChEBI" id="CHEBI:61036"/>
        <dbReference type="ChEBI" id="CHEBI:456215"/>
        <dbReference type="EC" id="6.3.4.20"/>
    </reaction>
</comment>
<keyword evidence="7 11" id="KW-0067">ATP-binding</keyword>
<dbReference type="PANTHER" id="PTHR42914:SF1">
    <property type="entry name" value="7-CYANO-7-DEAZAGUANINE SYNTHASE"/>
    <property type="match status" value="1"/>
</dbReference>
<comment type="similarity">
    <text evidence="8 11">Belongs to the QueC family.</text>
</comment>
<dbReference type="RefSeq" id="WP_150000259.1">
    <property type="nucleotide sequence ID" value="NZ_BKCL01000004.1"/>
</dbReference>
<keyword evidence="6 11" id="KW-0862">Zinc</keyword>
<dbReference type="CDD" id="cd01995">
    <property type="entry name" value="QueC-like"/>
    <property type="match status" value="1"/>
</dbReference>
<dbReference type="Proteomes" id="UP000322084">
    <property type="component" value="Unassembled WGS sequence"/>
</dbReference>
<feature type="binding site" evidence="11">
    <location>
        <begin position="14"/>
        <end position="24"/>
    </location>
    <ligand>
        <name>ATP</name>
        <dbReference type="ChEBI" id="CHEBI:30616"/>
    </ligand>
</feature>
<evidence type="ECO:0000313" key="14">
    <source>
        <dbReference type="Proteomes" id="UP000322084"/>
    </source>
</evidence>
<dbReference type="AlphaFoldDB" id="A0A5A7MQF5"/>
<evidence type="ECO:0000256" key="4">
    <source>
        <dbReference type="ARBA" id="ARBA00022741"/>
    </source>
</evidence>
<dbReference type="GO" id="GO:0016879">
    <property type="term" value="F:ligase activity, forming carbon-nitrogen bonds"/>
    <property type="evidence" value="ECO:0007669"/>
    <property type="project" value="UniProtKB-UniRule"/>
</dbReference>
<evidence type="ECO:0000256" key="11">
    <source>
        <dbReference type="HAMAP-Rule" id="MF_01633"/>
    </source>
</evidence>
<evidence type="ECO:0000313" key="12">
    <source>
        <dbReference type="EMBL" id="GEQ97854.1"/>
    </source>
</evidence>
<evidence type="ECO:0000256" key="5">
    <source>
        <dbReference type="ARBA" id="ARBA00022785"/>
    </source>
</evidence>
<protein>
    <recommendedName>
        <fullName evidence="9 11">7-cyano-7-deazaguanine synthase</fullName>
        <ecNumber evidence="9 11">6.3.4.20</ecNumber>
    </recommendedName>
    <alternativeName>
        <fullName evidence="11">7-cyano-7-carbaguanine synthase</fullName>
    </alternativeName>
    <alternativeName>
        <fullName evidence="11">PreQ(0) synthase</fullName>
    </alternativeName>
    <alternativeName>
        <fullName evidence="11">Queuosine biosynthesis protein QueC</fullName>
    </alternativeName>
</protein>
<dbReference type="Proteomes" id="UP000325187">
    <property type="component" value="Unassembled WGS sequence"/>
</dbReference>
<evidence type="ECO:0000256" key="9">
    <source>
        <dbReference type="ARBA" id="ARBA00039149"/>
    </source>
</evidence>
<dbReference type="PANTHER" id="PTHR42914">
    <property type="entry name" value="7-CYANO-7-DEAZAGUANINE SYNTHASE"/>
    <property type="match status" value="1"/>
</dbReference>